<feature type="non-terminal residue" evidence="3">
    <location>
        <position position="1"/>
    </location>
</feature>
<feature type="compositionally biased region" description="Polar residues" evidence="1">
    <location>
        <begin position="174"/>
        <end position="184"/>
    </location>
</feature>
<dbReference type="InterPro" id="IPR040976">
    <property type="entry name" value="Pkinase_fungal"/>
</dbReference>
<reference evidence="3 4" key="1">
    <citation type="submission" date="2014-02" db="EMBL/GenBank/DDBJ databases">
        <title>Transposable element dynamics among asymbiotic and ectomycorrhizal Amanita fungi.</title>
        <authorList>
            <consortium name="DOE Joint Genome Institute"/>
            <person name="Hess J."/>
            <person name="Skrede I."/>
            <person name="Wolfe B."/>
            <person name="LaButti K."/>
            <person name="Ohm R.A."/>
            <person name="Grigoriev I.V."/>
            <person name="Pringle A."/>
        </authorList>
    </citation>
    <scope>NUCLEOTIDE SEQUENCE [LARGE SCALE GENOMIC DNA]</scope>
    <source>
        <strain evidence="3 4">SKay4041</strain>
    </source>
</reference>
<dbReference type="Pfam" id="PF17667">
    <property type="entry name" value="Pkinase_fungal"/>
    <property type="match status" value="1"/>
</dbReference>
<gene>
    <name evidence="3" type="ORF">AMATHDRAFT_168125</name>
</gene>
<name>A0A2A9N965_9AGAR</name>
<evidence type="ECO:0000313" key="4">
    <source>
        <dbReference type="Proteomes" id="UP000242287"/>
    </source>
</evidence>
<sequence>QLMAMDVLLREPHESKHDLESFFWLLLWLTLRHMDYCDSHRTCTQLFDEFDPTKACDVKRGFLATLVHRKRSVRVQDNEPLSTLLCEFMKKILDELNPLTHLNVLMLFESVLGGMDWPIDDMAKPFSPQKPDSETESVEPKCRSSTPKRPVPNSEAKRSQKKARKGSPSGLKKLTNTRGFQSRK</sequence>
<dbReference type="OrthoDB" id="312874at2759"/>
<dbReference type="STRING" id="703135.A0A2A9N965"/>
<accession>A0A2A9N965</accession>
<dbReference type="EMBL" id="KZ303103">
    <property type="protein sequence ID" value="PFH44657.1"/>
    <property type="molecule type" value="Genomic_DNA"/>
</dbReference>
<evidence type="ECO:0000256" key="1">
    <source>
        <dbReference type="SAM" id="MobiDB-lite"/>
    </source>
</evidence>
<organism evidence="3 4">
    <name type="scientific">Amanita thiersii Skay4041</name>
    <dbReference type="NCBI Taxonomy" id="703135"/>
    <lineage>
        <taxon>Eukaryota</taxon>
        <taxon>Fungi</taxon>
        <taxon>Dikarya</taxon>
        <taxon>Basidiomycota</taxon>
        <taxon>Agaricomycotina</taxon>
        <taxon>Agaricomycetes</taxon>
        <taxon>Agaricomycetidae</taxon>
        <taxon>Agaricales</taxon>
        <taxon>Pluteineae</taxon>
        <taxon>Amanitaceae</taxon>
        <taxon>Amanita</taxon>
    </lineage>
</organism>
<protein>
    <recommendedName>
        <fullName evidence="2">Fungal-type protein kinase domain-containing protein</fullName>
    </recommendedName>
</protein>
<evidence type="ECO:0000259" key="2">
    <source>
        <dbReference type="Pfam" id="PF17667"/>
    </source>
</evidence>
<feature type="region of interest" description="Disordered" evidence="1">
    <location>
        <begin position="123"/>
        <end position="184"/>
    </location>
</feature>
<keyword evidence="4" id="KW-1185">Reference proteome</keyword>
<dbReference type="Proteomes" id="UP000242287">
    <property type="component" value="Unassembled WGS sequence"/>
</dbReference>
<evidence type="ECO:0000313" key="3">
    <source>
        <dbReference type="EMBL" id="PFH44657.1"/>
    </source>
</evidence>
<feature type="domain" description="Fungal-type protein kinase" evidence="2">
    <location>
        <begin position="2"/>
        <end position="29"/>
    </location>
</feature>
<proteinExistence type="predicted"/>
<dbReference type="AlphaFoldDB" id="A0A2A9N965"/>